<dbReference type="PANTHER" id="PTHR12110">
    <property type="entry name" value="HYDROXYPYRUVATE ISOMERASE"/>
    <property type="match status" value="1"/>
</dbReference>
<dbReference type="PROSITE" id="PS51318">
    <property type="entry name" value="TAT"/>
    <property type="match status" value="1"/>
</dbReference>
<dbReference type="NCBIfam" id="TIGR01409">
    <property type="entry name" value="TAT_signal_seq"/>
    <property type="match status" value="1"/>
</dbReference>
<dbReference type="InterPro" id="IPR006311">
    <property type="entry name" value="TAT_signal"/>
</dbReference>
<dbReference type="InterPro" id="IPR013022">
    <property type="entry name" value="Xyl_isomerase-like_TIM-brl"/>
</dbReference>
<keyword evidence="3" id="KW-0456">Lyase</keyword>
<dbReference type="PANTHER" id="PTHR12110:SF41">
    <property type="entry name" value="INOSOSE DEHYDRATASE"/>
    <property type="match status" value="1"/>
</dbReference>
<proteinExistence type="predicted"/>
<dbReference type="Gene3D" id="3.20.20.150">
    <property type="entry name" value="Divalent-metal-dependent TIM barrel enzymes"/>
    <property type="match status" value="1"/>
</dbReference>
<reference evidence="3" key="1">
    <citation type="submission" date="2020-02" db="EMBL/GenBank/DDBJ databases">
        <authorList>
            <person name="Meier V. D."/>
        </authorList>
    </citation>
    <scope>NUCLEOTIDE SEQUENCE</scope>
    <source>
        <strain evidence="3">AVDCRST_MAG95</strain>
    </source>
</reference>
<name>A0A6J4HKU3_9BACT</name>
<feature type="signal peptide" evidence="1">
    <location>
        <begin position="1"/>
        <end position="26"/>
    </location>
</feature>
<feature type="chain" id="PRO_5026752547" evidence="1">
    <location>
        <begin position="27"/>
        <end position="309"/>
    </location>
</feature>
<dbReference type="InterPro" id="IPR019546">
    <property type="entry name" value="TAT_signal_bac_arc"/>
</dbReference>
<gene>
    <name evidence="3" type="ORF">AVDCRST_MAG95-822</name>
</gene>
<dbReference type="EC" id="4.2.1.44" evidence="3"/>
<dbReference type="AlphaFoldDB" id="A0A6J4HKU3"/>
<evidence type="ECO:0000313" key="3">
    <source>
        <dbReference type="EMBL" id="CAA9227214.1"/>
    </source>
</evidence>
<feature type="domain" description="Xylose isomerase-like TIM barrel" evidence="2">
    <location>
        <begin position="58"/>
        <end position="284"/>
    </location>
</feature>
<dbReference type="SUPFAM" id="SSF51658">
    <property type="entry name" value="Xylose isomerase-like"/>
    <property type="match status" value="1"/>
</dbReference>
<sequence length="309" mass="34139">MSVEISRRRFLAQLGLATATLPLAAAAPKSIPSFFLPSTIKLGYSAITWGGNDAQAIQEISSLGFTGIQLRANAYKEYGQKPEELKRLLSQAKLELAMFSSGNANINTGDDQKIIDQHVAHAQFVKALGGKYIQITNSSRPKDGSAPKEEDLVKYGQLLTQIGKRTLPLGVEVAYHNHMHQLGEKPREVETILKNTDPKFVSFLLDVAHYQQGGGDPVAAVRQYKNRLRALHIKDVRDKHALDPGKAYQFVELGQGRVDFPGLFAALKEVKFKGYAIVELDAVPEKNRTPLESGQMSKNYLKNQLKISN</sequence>
<keyword evidence="1" id="KW-0732">Signal</keyword>
<dbReference type="Pfam" id="PF01261">
    <property type="entry name" value="AP_endonuc_2"/>
    <property type="match status" value="1"/>
</dbReference>
<organism evidence="3">
    <name type="scientific">uncultured Adhaeribacter sp</name>
    <dbReference type="NCBI Taxonomy" id="448109"/>
    <lineage>
        <taxon>Bacteria</taxon>
        <taxon>Pseudomonadati</taxon>
        <taxon>Bacteroidota</taxon>
        <taxon>Cytophagia</taxon>
        <taxon>Cytophagales</taxon>
        <taxon>Hymenobacteraceae</taxon>
        <taxon>Adhaeribacter</taxon>
        <taxon>environmental samples</taxon>
    </lineage>
</organism>
<protein>
    <submittedName>
        <fullName evidence="3">Inosose dehydratase</fullName>
        <ecNumber evidence="3">4.2.1.44</ecNumber>
    </submittedName>
</protein>
<evidence type="ECO:0000256" key="1">
    <source>
        <dbReference type="SAM" id="SignalP"/>
    </source>
</evidence>
<evidence type="ECO:0000259" key="2">
    <source>
        <dbReference type="Pfam" id="PF01261"/>
    </source>
</evidence>
<accession>A0A6J4HKU3</accession>
<dbReference type="EMBL" id="CADCTJ010000261">
    <property type="protein sequence ID" value="CAA9227214.1"/>
    <property type="molecule type" value="Genomic_DNA"/>
</dbReference>
<dbReference type="InterPro" id="IPR036237">
    <property type="entry name" value="Xyl_isomerase-like_sf"/>
</dbReference>
<dbReference type="GO" id="GO:0050114">
    <property type="term" value="F:myo-inosose-2 dehydratase activity"/>
    <property type="evidence" value="ECO:0007669"/>
    <property type="project" value="UniProtKB-EC"/>
</dbReference>
<dbReference type="InterPro" id="IPR050312">
    <property type="entry name" value="IolE/XylAMocC-like"/>
</dbReference>